<protein>
    <submittedName>
        <fullName evidence="6">Transcriptional regulator, AraC family</fullName>
    </submittedName>
</protein>
<dbReference type="CDD" id="cd06976">
    <property type="entry name" value="cupin_MtlR-like_N"/>
    <property type="match status" value="1"/>
</dbReference>
<evidence type="ECO:0000256" key="1">
    <source>
        <dbReference type="ARBA" id="ARBA00023015"/>
    </source>
</evidence>
<dbReference type="Gene3D" id="2.60.120.10">
    <property type="entry name" value="Jelly Rolls"/>
    <property type="match status" value="1"/>
</dbReference>
<feature type="compositionally biased region" description="Basic and acidic residues" evidence="4">
    <location>
        <begin position="277"/>
        <end position="287"/>
    </location>
</feature>
<proteinExistence type="predicted"/>
<dbReference type="InterPro" id="IPR011051">
    <property type="entry name" value="RmlC_Cupin_sf"/>
</dbReference>
<keyword evidence="1" id="KW-0805">Transcription regulation</keyword>
<evidence type="ECO:0000256" key="3">
    <source>
        <dbReference type="ARBA" id="ARBA00023163"/>
    </source>
</evidence>
<dbReference type="EMBL" id="FNEJ01000005">
    <property type="protein sequence ID" value="SDI47021.1"/>
    <property type="molecule type" value="Genomic_DNA"/>
</dbReference>
<dbReference type="PROSITE" id="PS00041">
    <property type="entry name" value="HTH_ARAC_FAMILY_1"/>
    <property type="match status" value="1"/>
</dbReference>
<dbReference type="RefSeq" id="WP_089845360.1">
    <property type="nucleotide sequence ID" value="NZ_FNEJ01000005.1"/>
</dbReference>
<evidence type="ECO:0000313" key="7">
    <source>
        <dbReference type="Proteomes" id="UP000199093"/>
    </source>
</evidence>
<dbReference type="SMART" id="SM00342">
    <property type="entry name" value="HTH_ARAC"/>
    <property type="match status" value="1"/>
</dbReference>
<dbReference type="OrthoDB" id="9816011at2"/>
<keyword evidence="7" id="KW-1185">Reference proteome</keyword>
<dbReference type="InterPro" id="IPR014710">
    <property type="entry name" value="RmlC-like_jellyroll"/>
</dbReference>
<dbReference type="Proteomes" id="UP000199093">
    <property type="component" value="Unassembled WGS sequence"/>
</dbReference>
<dbReference type="InterPro" id="IPR009057">
    <property type="entry name" value="Homeodomain-like_sf"/>
</dbReference>
<accession>A0A1G8KUB4</accession>
<dbReference type="InterPro" id="IPR018060">
    <property type="entry name" value="HTH_AraC"/>
</dbReference>
<evidence type="ECO:0000256" key="4">
    <source>
        <dbReference type="SAM" id="MobiDB-lite"/>
    </source>
</evidence>
<dbReference type="SUPFAM" id="SSF51182">
    <property type="entry name" value="RmlC-like cupins"/>
    <property type="match status" value="1"/>
</dbReference>
<reference evidence="6 7" key="1">
    <citation type="submission" date="2016-10" db="EMBL/GenBank/DDBJ databases">
        <authorList>
            <person name="de Groot N.N."/>
        </authorList>
    </citation>
    <scope>NUCLEOTIDE SEQUENCE [LARGE SCALE GENOMIC DNA]</scope>
    <source>
        <strain evidence="6 7">DSM 26424</strain>
    </source>
</reference>
<evidence type="ECO:0000259" key="5">
    <source>
        <dbReference type="PROSITE" id="PS01124"/>
    </source>
</evidence>
<dbReference type="InterPro" id="IPR050204">
    <property type="entry name" value="AraC_XylS_family_regulators"/>
</dbReference>
<keyword evidence="2" id="KW-0238">DNA-binding</keyword>
<dbReference type="InterPro" id="IPR018062">
    <property type="entry name" value="HTH_AraC-typ_CS"/>
</dbReference>
<dbReference type="GO" id="GO:0003700">
    <property type="term" value="F:DNA-binding transcription factor activity"/>
    <property type="evidence" value="ECO:0007669"/>
    <property type="project" value="InterPro"/>
</dbReference>
<dbReference type="STRING" id="555512.SAMN04487993_100586"/>
<evidence type="ECO:0000313" key="6">
    <source>
        <dbReference type="EMBL" id="SDI47021.1"/>
    </source>
</evidence>
<feature type="domain" description="HTH araC/xylS-type" evidence="5">
    <location>
        <begin position="182"/>
        <end position="280"/>
    </location>
</feature>
<dbReference type="PANTHER" id="PTHR46796">
    <property type="entry name" value="HTH-TYPE TRANSCRIPTIONAL ACTIVATOR RHAS-RELATED"/>
    <property type="match status" value="1"/>
</dbReference>
<organism evidence="6 7">
    <name type="scientific">Salipiger marinus</name>
    <dbReference type="NCBI Taxonomy" id="555512"/>
    <lineage>
        <taxon>Bacteria</taxon>
        <taxon>Pseudomonadati</taxon>
        <taxon>Pseudomonadota</taxon>
        <taxon>Alphaproteobacteria</taxon>
        <taxon>Rhodobacterales</taxon>
        <taxon>Roseobacteraceae</taxon>
        <taxon>Salipiger</taxon>
    </lineage>
</organism>
<dbReference type="PROSITE" id="PS01124">
    <property type="entry name" value="HTH_ARAC_FAMILY_2"/>
    <property type="match status" value="1"/>
</dbReference>
<dbReference type="SUPFAM" id="SSF46689">
    <property type="entry name" value="Homeodomain-like"/>
    <property type="match status" value="2"/>
</dbReference>
<dbReference type="GO" id="GO:0043565">
    <property type="term" value="F:sequence-specific DNA binding"/>
    <property type="evidence" value="ECO:0007669"/>
    <property type="project" value="InterPro"/>
</dbReference>
<sequence length="297" mass="33114">MQPWFEAVTIPERQSCLVYDRRLPEFGFNWHYHPEYELTLTLGSRGTRFVGSDVAPYSEGDLALIGPNLPHAWHSHDLADGAAEHRAVVCWFTESWIRSVLRVMPELGPISALLAEAEGGVLFGPAPQIRARILDLCDLPLAERALRLTGILLDLSQQTDRRALSATALAPEGLPRDQRRMEAVLAYLHKNLDAPIRLAPLCALAHVTESQLQRIFRRSTGLSVSAYVTRLRIGRAATLLARTDQQMSAIAEQCGFHDAAHLARKFRQTAGTTPSAYRRDFRSRGDPCPEGGFPMRK</sequence>
<name>A0A1G8KUB4_9RHOB</name>
<dbReference type="Pfam" id="PF12833">
    <property type="entry name" value="HTH_18"/>
    <property type="match status" value="1"/>
</dbReference>
<evidence type="ECO:0000256" key="2">
    <source>
        <dbReference type="ARBA" id="ARBA00023125"/>
    </source>
</evidence>
<dbReference type="Gene3D" id="1.10.10.60">
    <property type="entry name" value="Homeodomain-like"/>
    <property type="match status" value="1"/>
</dbReference>
<dbReference type="AlphaFoldDB" id="A0A1G8KUB4"/>
<keyword evidence="3" id="KW-0804">Transcription</keyword>
<feature type="region of interest" description="Disordered" evidence="4">
    <location>
        <begin position="270"/>
        <end position="297"/>
    </location>
</feature>
<gene>
    <name evidence="6" type="ORF">SAMN04487993_100586</name>
</gene>